<feature type="region of interest" description="Disordered" evidence="3">
    <location>
        <begin position="668"/>
        <end position="700"/>
    </location>
</feature>
<evidence type="ECO:0000256" key="3">
    <source>
        <dbReference type="SAM" id="MobiDB-lite"/>
    </source>
</evidence>
<dbReference type="OrthoDB" id="27483at2759"/>
<feature type="domain" description="WH1" evidence="4">
    <location>
        <begin position="7"/>
        <end position="126"/>
    </location>
</feature>
<dbReference type="InterPro" id="IPR051137">
    <property type="entry name" value="PP4R3-like"/>
</dbReference>
<dbReference type="Pfam" id="PF22972">
    <property type="entry name" value="EVH1_PP4R3"/>
    <property type="match status" value="1"/>
</dbReference>
<name>A0A139A1T2_GONPJ</name>
<evidence type="ECO:0000256" key="1">
    <source>
        <dbReference type="ARBA" id="ARBA00004123"/>
    </source>
</evidence>
<dbReference type="PROSITE" id="PS50229">
    <property type="entry name" value="WH1"/>
    <property type="match status" value="1"/>
</dbReference>
<dbReference type="PANTHER" id="PTHR23318:SF0">
    <property type="entry name" value="SERINE_THREONINE-PROTEIN PHOSPHATASE 4 REGULATORY SUBUNIT 3"/>
    <property type="match status" value="1"/>
</dbReference>
<feature type="compositionally biased region" description="Polar residues" evidence="3">
    <location>
        <begin position="813"/>
        <end position="848"/>
    </location>
</feature>
<dbReference type="STRING" id="1344416.A0A139A1T2"/>
<keyword evidence="6" id="KW-1185">Reference proteome</keyword>
<dbReference type="Gene3D" id="1.25.10.10">
    <property type="entry name" value="Leucine-rich Repeat Variant"/>
    <property type="match status" value="1"/>
</dbReference>
<dbReference type="Pfam" id="PF04802">
    <property type="entry name" value="PP4R3"/>
    <property type="match status" value="1"/>
</dbReference>
<dbReference type="InterPro" id="IPR000697">
    <property type="entry name" value="WH1/EVH1_dom"/>
</dbReference>
<protein>
    <submittedName>
        <fullName evidence="5">DUF625-domain-containing protein</fullName>
    </submittedName>
</protein>
<dbReference type="GO" id="GO:0072542">
    <property type="term" value="F:protein phosphatase activator activity"/>
    <property type="evidence" value="ECO:0007669"/>
    <property type="project" value="TreeGrafter"/>
</dbReference>
<proteinExistence type="predicted"/>
<keyword evidence="2" id="KW-0539">Nucleus</keyword>
<accession>A0A139A1T2</accession>
<dbReference type="InterPro" id="IPR055236">
    <property type="entry name" value="EVH1_PP4R3"/>
</dbReference>
<reference evidence="5 6" key="1">
    <citation type="journal article" date="2015" name="Genome Biol. Evol.">
        <title>Phylogenomic analyses indicate that early fungi evolved digesting cell walls of algal ancestors of land plants.</title>
        <authorList>
            <person name="Chang Y."/>
            <person name="Wang S."/>
            <person name="Sekimoto S."/>
            <person name="Aerts A.L."/>
            <person name="Choi C."/>
            <person name="Clum A."/>
            <person name="LaButti K.M."/>
            <person name="Lindquist E.A."/>
            <person name="Yee Ngan C."/>
            <person name="Ohm R.A."/>
            <person name="Salamov A.A."/>
            <person name="Grigoriev I.V."/>
            <person name="Spatafora J.W."/>
            <person name="Berbee M.L."/>
        </authorList>
    </citation>
    <scope>NUCLEOTIDE SEQUENCE [LARGE SCALE GENOMIC DNA]</scope>
    <source>
        <strain evidence="5 6">JEL478</strain>
    </source>
</reference>
<feature type="region of interest" description="Disordered" evidence="3">
    <location>
        <begin position="718"/>
        <end position="749"/>
    </location>
</feature>
<dbReference type="SUPFAM" id="SSF48371">
    <property type="entry name" value="ARM repeat"/>
    <property type="match status" value="1"/>
</dbReference>
<comment type="subcellular location">
    <subcellularLocation>
        <location evidence="1">Nucleus</location>
    </subcellularLocation>
</comment>
<evidence type="ECO:0000313" key="6">
    <source>
        <dbReference type="Proteomes" id="UP000070544"/>
    </source>
</evidence>
<dbReference type="GO" id="GO:0030289">
    <property type="term" value="C:protein phosphatase 4 complex"/>
    <property type="evidence" value="ECO:0007669"/>
    <property type="project" value="TreeGrafter"/>
</dbReference>
<feature type="region of interest" description="Disordered" evidence="3">
    <location>
        <begin position="905"/>
        <end position="951"/>
    </location>
</feature>
<dbReference type="InterPro" id="IPR006887">
    <property type="entry name" value="P4R3-like_central_dom"/>
</dbReference>
<evidence type="ECO:0000313" key="5">
    <source>
        <dbReference type="EMBL" id="KXS10737.1"/>
    </source>
</evidence>
<dbReference type="InterPro" id="IPR011993">
    <property type="entry name" value="PH-like_dom_sf"/>
</dbReference>
<evidence type="ECO:0000259" key="4">
    <source>
        <dbReference type="PROSITE" id="PS50229"/>
    </source>
</evidence>
<dbReference type="PANTHER" id="PTHR23318">
    <property type="entry name" value="ATP SYNTHASE GAMMA-RELATED"/>
    <property type="match status" value="1"/>
</dbReference>
<dbReference type="Gene3D" id="2.30.29.30">
    <property type="entry name" value="Pleckstrin-homology domain (PH domain)/Phosphotyrosine-binding domain (PTB)"/>
    <property type="match status" value="1"/>
</dbReference>
<dbReference type="GO" id="GO:0005654">
    <property type="term" value="C:nucleoplasm"/>
    <property type="evidence" value="ECO:0007669"/>
    <property type="project" value="TreeGrafter"/>
</dbReference>
<organism evidence="5 6">
    <name type="scientific">Gonapodya prolifera (strain JEL478)</name>
    <name type="common">Monoblepharis prolifera</name>
    <dbReference type="NCBI Taxonomy" id="1344416"/>
    <lineage>
        <taxon>Eukaryota</taxon>
        <taxon>Fungi</taxon>
        <taxon>Fungi incertae sedis</taxon>
        <taxon>Chytridiomycota</taxon>
        <taxon>Chytridiomycota incertae sedis</taxon>
        <taxon>Monoblepharidomycetes</taxon>
        <taxon>Monoblepharidales</taxon>
        <taxon>Gonapodyaceae</taxon>
        <taxon>Gonapodya</taxon>
    </lineage>
</organism>
<dbReference type="InterPro" id="IPR011989">
    <property type="entry name" value="ARM-like"/>
</dbReference>
<dbReference type="SUPFAM" id="SSF50729">
    <property type="entry name" value="PH domain-like"/>
    <property type="match status" value="1"/>
</dbReference>
<dbReference type="InterPro" id="IPR016024">
    <property type="entry name" value="ARM-type_fold"/>
</dbReference>
<gene>
    <name evidence="5" type="ORF">M427DRAFT_464670</name>
</gene>
<dbReference type="AlphaFoldDB" id="A0A139A1T2"/>
<feature type="compositionally biased region" description="Polar residues" evidence="3">
    <location>
        <begin position="737"/>
        <end position="748"/>
    </location>
</feature>
<sequence>MMAEASMTDASDSATGSMRVKVYFLSDDGNWDDQGTGFVSVQFNDAKDGYFLIVNRETETPGPALLILNSRVIPTNNYQQQQETLIVWTEPSKMDSSDTEDLALSFEDAAGCTEVWEHLQKIIARMQLQVDDIDNLPTSAMNPHDDEAGTLNGAFKSTTLPPEPTLANLPQIDETLHRIARSGSYATKKHAAKFILDENYLDKMLNHFETAEDLEDWGSLWGLGGAARAIALLGDPDLSLQIVRDDIFERFFGALEYDERLGETKQDIRASITDRSKFKKLLPFPEDSLEKKIEESQRLIFLRETVFSVAGLDDHLVIELNKLIHSNEVEIVAKISGDESFLQNLFQLLREEGERPDRKKEVLAFLKELSTITKGLTPTSKDFIYKTLTSHGLFQVLENNLSSDDLELRSSSGSILHHVAEFDPEMIRSSSPSSIMDTIIVQFIQESDDAAWMWIFDTLRMVIESTVTVSEGLIAHSQHLGKDPDDFLNEFYDRHVKAICKPLLTLGPAMLTKSRSGDQTDVLPVTRKQSSLLNAICDILCFCIKNHGYRSKYFILGSAATAQMILLVKAAEKHVRLSAVRYVRTCLSLKDDFYNRHLMKSGVFSAILGLLHEGKGKNNVTTSAILELFEFIVKENLKLLVEFIATTLRSEINSVPYTETFKRLIRKHEQNQEPARGSTNGVHESTERVPRKPRARDGWASGILDDDEEAYFDNDEDDENQLAFDNPGSNAPLVPDTLQSPHGRSTEINPLLEKINGGDARTISKPISPRLIEFVKSDTFQAMETTKVAAKVSTISLVDYPDDADDRPETKDPSPSNDSENPTVKGTETRSSFSRANWTEFTADSTNAGSGGSTTDGNGAVPVLHDAPLRSAGSPIVKDVDHAKSEPGSPLLIVKSDNRERVRLSLGSGANRKRTSVSLDEGEIATLRDPEASSSDESDSGQFKKKRLDLS</sequence>
<dbReference type="OMA" id="ALMTHNN"/>
<dbReference type="Proteomes" id="UP000070544">
    <property type="component" value="Unassembled WGS sequence"/>
</dbReference>
<feature type="region of interest" description="Disordered" evidence="3">
    <location>
        <begin position="799"/>
        <end position="866"/>
    </location>
</feature>
<dbReference type="EMBL" id="KQ965816">
    <property type="protein sequence ID" value="KXS10737.1"/>
    <property type="molecule type" value="Genomic_DNA"/>
</dbReference>
<dbReference type="GO" id="GO:0006974">
    <property type="term" value="P:DNA damage response"/>
    <property type="evidence" value="ECO:0007669"/>
    <property type="project" value="TreeGrafter"/>
</dbReference>
<evidence type="ECO:0000256" key="2">
    <source>
        <dbReference type="ARBA" id="ARBA00023242"/>
    </source>
</evidence>